<sequence>MALFEKRYTNKVLLDDTEQLTSVIENARTIDGHTEYVIKTQRGPLPERSWRVSRRYNDFVQLNTALSISGFDLPLPPKRIIGNMEPDFIAQRQIALQNYLNIILMNPILASSLSTKKFLDPENYTAPLHEIALQQVSLALRSDANFEVCKPIPDMGWRLRKHYYTVKNRQNPKQELLLAWVEFGPDKHLQDKDIQGVFKTLGSLRHTYIEPIVHQHVTDNGALMIRNFYSVGTLRDVLCITKPKQPFIKKYGNPKQIKALTIHEIATYGYQILEALGFLHEKGLPYGHLHTGNVLLTPRCAKLLDIENGLLGLPAFYRPYVVQRRKLHATIKSKRAKEYMNFSILKNILSECFLTQVDVYSFGHVLYEMTFGRPLLEATCSDLPQCEANLKNLLEVILSPEALKQDLPTVVRLLEHPFFESARRAALAIGAVEKPYFKLSNHLKEALQEAVNKAEQRLRDEQKVARHQKRLVKVQEMMSSEEEMKKRKHKLKKEQRLAQEQRFSSQLGTNGTKQINGKSPERSDSPTSTSTATSVGTLTPPSLRSVEVTQTNAVPGKGIPPPPPPPSLPPPCEASGGASNSASKSSNDRAALLGSICNFDKTRLRRITNGHR</sequence>
<dbReference type="InterPro" id="IPR036871">
    <property type="entry name" value="PX_dom_sf"/>
</dbReference>
<feature type="compositionally biased region" description="Polar residues" evidence="3">
    <location>
        <begin position="501"/>
        <end position="517"/>
    </location>
</feature>
<dbReference type="GO" id="GO:0043271">
    <property type="term" value="P:negative regulation of monoatomic ion transport"/>
    <property type="evidence" value="ECO:0007669"/>
    <property type="project" value="TreeGrafter"/>
</dbReference>
<name>A0A195DJF0_9HYME</name>
<keyword evidence="7" id="KW-0418">Kinase</keyword>
<evidence type="ECO:0000259" key="5">
    <source>
        <dbReference type="PROSITE" id="PS50195"/>
    </source>
</evidence>
<feature type="compositionally biased region" description="Low complexity" evidence="3">
    <location>
        <begin position="574"/>
        <end position="588"/>
    </location>
</feature>
<evidence type="ECO:0000256" key="3">
    <source>
        <dbReference type="SAM" id="MobiDB-lite"/>
    </source>
</evidence>
<dbReference type="GO" id="GO:0005770">
    <property type="term" value="C:late endosome"/>
    <property type="evidence" value="ECO:0007669"/>
    <property type="project" value="TreeGrafter"/>
</dbReference>
<dbReference type="InterPro" id="IPR051837">
    <property type="entry name" value="SortingNexin/PXDomain-PKLike"/>
</dbReference>
<dbReference type="FunFam" id="3.30.1520.10:FF:000010">
    <property type="entry name" value="PX domain-containing protein kinase-like protein isoform X6"/>
    <property type="match status" value="1"/>
</dbReference>
<dbReference type="PROSITE" id="PS50011">
    <property type="entry name" value="PROTEIN_KINASE_DOM"/>
    <property type="match status" value="1"/>
</dbReference>
<dbReference type="Gene3D" id="1.10.510.10">
    <property type="entry name" value="Transferase(Phosphotransferase) domain 1"/>
    <property type="match status" value="1"/>
</dbReference>
<dbReference type="InterPro" id="IPR003124">
    <property type="entry name" value="WH2_dom"/>
</dbReference>
<feature type="region of interest" description="Disordered" evidence="3">
    <location>
        <begin position="476"/>
        <end position="588"/>
    </location>
</feature>
<comment type="subcellular location">
    <subcellularLocation>
        <location evidence="1">Cytoplasm</location>
    </subcellularLocation>
</comment>
<dbReference type="InterPro" id="IPR037903">
    <property type="entry name" value="MONaKA_PX"/>
</dbReference>
<dbReference type="GO" id="GO:0008333">
    <property type="term" value="P:endosome to lysosome transport"/>
    <property type="evidence" value="ECO:0007669"/>
    <property type="project" value="TreeGrafter"/>
</dbReference>
<dbReference type="GO" id="GO:0004672">
    <property type="term" value="F:protein kinase activity"/>
    <property type="evidence" value="ECO:0007669"/>
    <property type="project" value="InterPro"/>
</dbReference>
<dbReference type="CDD" id="cd06871">
    <property type="entry name" value="PX_MONaKA"/>
    <property type="match status" value="1"/>
</dbReference>
<dbReference type="STRING" id="471704.A0A195DJF0"/>
<dbReference type="PANTHER" id="PTHR22999:SF40">
    <property type="entry name" value="PX DOMAIN-CONTAINING PROTEIN KINASE-LIKE PROTEIN"/>
    <property type="match status" value="1"/>
</dbReference>
<dbReference type="SMART" id="SM00220">
    <property type="entry name" value="S_TKc"/>
    <property type="match status" value="1"/>
</dbReference>
<dbReference type="Pfam" id="PF00787">
    <property type="entry name" value="PX"/>
    <property type="match status" value="1"/>
</dbReference>
<evidence type="ECO:0000256" key="1">
    <source>
        <dbReference type="ARBA" id="ARBA00004496"/>
    </source>
</evidence>
<dbReference type="GO" id="GO:0045022">
    <property type="term" value="P:early endosome to late endosome transport"/>
    <property type="evidence" value="ECO:0007669"/>
    <property type="project" value="TreeGrafter"/>
</dbReference>
<dbReference type="InterPro" id="IPR001245">
    <property type="entry name" value="Ser-Thr/Tyr_kinase_cat_dom"/>
</dbReference>
<keyword evidence="8" id="KW-1185">Reference proteome</keyword>
<feature type="domain" description="WH2" evidence="6">
    <location>
        <begin position="588"/>
        <end position="607"/>
    </location>
</feature>
<dbReference type="GO" id="GO:0005886">
    <property type="term" value="C:plasma membrane"/>
    <property type="evidence" value="ECO:0007669"/>
    <property type="project" value="TreeGrafter"/>
</dbReference>
<dbReference type="Proteomes" id="UP000078492">
    <property type="component" value="Unassembled WGS sequence"/>
</dbReference>
<feature type="compositionally biased region" description="Low complexity" evidence="3">
    <location>
        <begin position="525"/>
        <end position="539"/>
    </location>
</feature>
<dbReference type="GO" id="GO:0035091">
    <property type="term" value="F:phosphatidylinositol binding"/>
    <property type="evidence" value="ECO:0007669"/>
    <property type="project" value="InterPro"/>
</dbReference>
<dbReference type="PANTHER" id="PTHR22999">
    <property type="entry name" value="PX SERINE/THREONINE KINASE PXK"/>
    <property type="match status" value="1"/>
</dbReference>
<evidence type="ECO:0000259" key="6">
    <source>
        <dbReference type="PROSITE" id="PS51082"/>
    </source>
</evidence>
<dbReference type="SMART" id="SM00312">
    <property type="entry name" value="PX"/>
    <property type="match status" value="1"/>
</dbReference>
<dbReference type="PROSITE" id="PS51082">
    <property type="entry name" value="WH2"/>
    <property type="match status" value="1"/>
</dbReference>
<keyword evidence="7" id="KW-0808">Transferase</keyword>
<evidence type="ECO:0000259" key="4">
    <source>
        <dbReference type="PROSITE" id="PS50011"/>
    </source>
</evidence>
<dbReference type="GO" id="GO:0005769">
    <property type="term" value="C:early endosome"/>
    <property type="evidence" value="ECO:0007669"/>
    <property type="project" value="TreeGrafter"/>
</dbReference>
<proteinExistence type="predicted"/>
<dbReference type="PROSITE" id="PS50195">
    <property type="entry name" value="PX"/>
    <property type="match status" value="1"/>
</dbReference>
<reference evidence="7 8" key="1">
    <citation type="submission" date="2015-09" db="EMBL/GenBank/DDBJ databases">
        <title>Trachymyrmex cornetzi WGS genome.</title>
        <authorList>
            <person name="Nygaard S."/>
            <person name="Hu H."/>
            <person name="Boomsma J."/>
            <person name="Zhang G."/>
        </authorList>
    </citation>
    <scope>NUCLEOTIDE SEQUENCE [LARGE SCALE GENOMIC DNA]</scope>
    <source>
        <strain evidence="7">Tcor2-1</strain>
        <tissue evidence="7">Whole body</tissue>
    </source>
</reference>
<feature type="domain" description="PX" evidence="5">
    <location>
        <begin position="14"/>
        <end position="125"/>
    </location>
</feature>
<dbReference type="AlphaFoldDB" id="A0A195DJF0"/>
<protein>
    <submittedName>
        <fullName evidence="7">PX domain-containing protein kinase-like protein</fullName>
    </submittedName>
</protein>
<dbReference type="GO" id="GO:0005524">
    <property type="term" value="F:ATP binding"/>
    <property type="evidence" value="ECO:0007669"/>
    <property type="project" value="InterPro"/>
</dbReference>
<dbReference type="SUPFAM" id="SSF64268">
    <property type="entry name" value="PX domain"/>
    <property type="match status" value="1"/>
</dbReference>
<organism evidence="7 8">
    <name type="scientific">Trachymyrmex cornetzi</name>
    <dbReference type="NCBI Taxonomy" id="471704"/>
    <lineage>
        <taxon>Eukaryota</taxon>
        <taxon>Metazoa</taxon>
        <taxon>Ecdysozoa</taxon>
        <taxon>Arthropoda</taxon>
        <taxon>Hexapoda</taxon>
        <taxon>Insecta</taxon>
        <taxon>Pterygota</taxon>
        <taxon>Neoptera</taxon>
        <taxon>Endopterygota</taxon>
        <taxon>Hymenoptera</taxon>
        <taxon>Apocrita</taxon>
        <taxon>Aculeata</taxon>
        <taxon>Formicoidea</taxon>
        <taxon>Formicidae</taxon>
        <taxon>Myrmicinae</taxon>
        <taxon>Trachymyrmex</taxon>
    </lineage>
</organism>
<evidence type="ECO:0000256" key="2">
    <source>
        <dbReference type="ARBA" id="ARBA00022490"/>
    </source>
</evidence>
<feature type="domain" description="Protein kinase" evidence="4">
    <location>
        <begin position="122"/>
        <end position="470"/>
    </location>
</feature>
<evidence type="ECO:0000313" key="7">
    <source>
        <dbReference type="EMBL" id="KYN12942.1"/>
    </source>
</evidence>
<feature type="compositionally biased region" description="Pro residues" evidence="3">
    <location>
        <begin position="558"/>
        <end position="572"/>
    </location>
</feature>
<dbReference type="GO" id="GO:0006622">
    <property type="term" value="P:protein targeting to lysosome"/>
    <property type="evidence" value="ECO:0007669"/>
    <property type="project" value="TreeGrafter"/>
</dbReference>
<dbReference type="GO" id="GO:0003779">
    <property type="term" value="F:actin binding"/>
    <property type="evidence" value="ECO:0007669"/>
    <property type="project" value="InterPro"/>
</dbReference>
<gene>
    <name evidence="7" type="ORF">ALC57_15007</name>
</gene>
<dbReference type="InterPro" id="IPR001683">
    <property type="entry name" value="PX_dom"/>
</dbReference>
<dbReference type="InterPro" id="IPR011009">
    <property type="entry name" value="Kinase-like_dom_sf"/>
</dbReference>
<keyword evidence="2" id="KW-0963">Cytoplasm</keyword>
<accession>A0A195DJF0</accession>
<dbReference type="Gene3D" id="3.30.1520.10">
    <property type="entry name" value="Phox-like domain"/>
    <property type="match status" value="1"/>
</dbReference>
<dbReference type="InterPro" id="IPR000719">
    <property type="entry name" value="Prot_kinase_dom"/>
</dbReference>
<dbReference type="Pfam" id="PF07714">
    <property type="entry name" value="PK_Tyr_Ser-Thr"/>
    <property type="match status" value="1"/>
</dbReference>
<dbReference type="EMBL" id="KQ980800">
    <property type="protein sequence ID" value="KYN12942.1"/>
    <property type="molecule type" value="Genomic_DNA"/>
</dbReference>
<dbReference type="SUPFAM" id="SSF56112">
    <property type="entry name" value="Protein kinase-like (PK-like)"/>
    <property type="match status" value="1"/>
</dbReference>
<evidence type="ECO:0000313" key="8">
    <source>
        <dbReference type="Proteomes" id="UP000078492"/>
    </source>
</evidence>